<reference evidence="1 2" key="1">
    <citation type="submission" date="2018-06" db="EMBL/GenBank/DDBJ databases">
        <title>Extensive metabolic versatility and redundancy in microbially diverse, dynamic hydrothermal sediments.</title>
        <authorList>
            <person name="Dombrowski N."/>
            <person name="Teske A."/>
            <person name="Baker B.J."/>
        </authorList>
    </citation>
    <scope>NUCLEOTIDE SEQUENCE [LARGE SCALE GENOMIC DNA]</scope>
    <source>
        <strain evidence="1">B20_G2</strain>
    </source>
</reference>
<name>A0A497F0L4_9CREN</name>
<evidence type="ECO:0000313" key="1">
    <source>
        <dbReference type="EMBL" id="RLE52460.1"/>
    </source>
</evidence>
<protein>
    <submittedName>
        <fullName evidence="1">Uncharacterized protein</fullName>
    </submittedName>
</protein>
<dbReference type="AlphaFoldDB" id="A0A497F0L4"/>
<proteinExistence type="predicted"/>
<accession>A0A497F0L4</accession>
<sequence length="127" mass="15000">MIFNYNITIPANTPQNNPVKRVLKLTYGIIHFLEILSSYGCAGMVYCAIYEGEHQVFPTNPDDYFRLTGVPIQGREFYPIVNFPFELEFRGWSPGTRWSHTITVRLWMLRPWELMPFSEYMWQARGL</sequence>
<evidence type="ECO:0000313" key="2">
    <source>
        <dbReference type="Proteomes" id="UP000269499"/>
    </source>
</evidence>
<gene>
    <name evidence="1" type="ORF">DRJ26_04715</name>
</gene>
<comment type="caution">
    <text evidence="1">The sequence shown here is derived from an EMBL/GenBank/DDBJ whole genome shotgun (WGS) entry which is preliminary data.</text>
</comment>
<organism evidence="1 2">
    <name type="scientific">Thermoproteota archaeon</name>
    <dbReference type="NCBI Taxonomy" id="2056631"/>
    <lineage>
        <taxon>Archaea</taxon>
        <taxon>Thermoproteota</taxon>
    </lineage>
</organism>
<dbReference type="Proteomes" id="UP000269499">
    <property type="component" value="Unassembled WGS sequence"/>
</dbReference>
<dbReference type="EMBL" id="QMRA01000117">
    <property type="protein sequence ID" value="RLE52460.1"/>
    <property type="molecule type" value="Genomic_DNA"/>
</dbReference>